<organism evidence="1 2">
    <name type="scientific">Paxillus rubicundulus Ve08.2h10</name>
    <dbReference type="NCBI Taxonomy" id="930991"/>
    <lineage>
        <taxon>Eukaryota</taxon>
        <taxon>Fungi</taxon>
        <taxon>Dikarya</taxon>
        <taxon>Basidiomycota</taxon>
        <taxon>Agaricomycotina</taxon>
        <taxon>Agaricomycetes</taxon>
        <taxon>Agaricomycetidae</taxon>
        <taxon>Boletales</taxon>
        <taxon>Paxilineae</taxon>
        <taxon>Paxillaceae</taxon>
        <taxon>Paxillus</taxon>
    </lineage>
</organism>
<protein>
    <submittedName>
        <fullName evidence="1">Unplaced genomic scaffold scaffold_2480, whole genome shotgun sequence</fullName>
    </submittedName>
</protein>
<dbReference type="AlphaFoldDB" id="A0A0D0CZN5"/>
<evidence type="ECO:0000313" key="1">
    <source>
        <dbReference type="EMBL" id="KIK76766.1"/>
    </source>
</evidence>
<gene>
    <name evidence="1" type="ORF">PAXRUDRAFT_780385</name>
</gene>
<sequence>MILKSIEAKKGNPDIFFYLSKPANIEEPPVLLTIRNNLMMENYNELTSHENDSIRGQIQSQLDEQYPVKNHPLFPGKCIYAVKEQDFWELSPLVSMYGHLQLPRVRQHTTHHLYLPILQHQLQLNHAGQSLDPPSPH</sequence>
<dbReference type="Proteomes" id="UP000054538">
    <property type="component" value="Unassembled WGS sequence"/>
</dbReference>
<reference evidence="2" key="2">
    <citation type="submission" date="2015-01" db="EMBL/GenBank/DDBJ databases">
        <title>Evolutionary Origins and Diversification of the Mycorrhizal Mutualists.</title>
        <authorList>
            <consortium name="DOE Joint Genome Institute"/>
            <consortium name="Mycorrhizal Genomics Consortium"/>
            <person name="Kohler A."/>
            <person name="Kuo A."/>
            <person name="Nagy L.G."/>
            <person name="Floudas D."/>
            <person name="Copeland A."/>
            <person name="Barry K.W."/>
            <person name="Cichocki N."/>
            <person name="Veneault-Fourrey C."/>
            <person name="LaButti K."/>
            <person name="Lindquist E.A."/>
            <person name="Lipzen A."/>
            <person name="Lundell T."/>
            <person name="Morin E."/>
            <person name="Murat C."/>
            <person name="Riley R."/>
            <person name="Ohm R."/>
            <person name="Sun H."/>
            <person name="Tunlid A."/>
            <person name="Henrissat B."/>
            <person name="Grigoriev I.V."/>
            <person name="Hibbett D.S."/>
            <person name="Martin F."/>
        </authorList>
    </citation>
    <scope>NUCLEOTIDE SEQUENCE [LARGE SCALE GENOMIC DNA]</scope>
    <source>
        <strain evidence="2">Ve08.2h10</strain>
    </source>
</reference>
<dbReference type="HOGENOM" id="CLU_1865771_0_0_1"/>
<evidence type="ECO:0000313" key="2">
    <source>
        <dbReference type="Proteomes" id="UP000054538"/>
    </source>
</evidence>
<accession>A0A0D0CZN5</accession>
<keyword evidence="2" id="KW-1185">Reference proteome</keyword>
<name>A0A0D0CZN5_9AGAM</name>
<dbReference type="InParanoid" id="A0A0D0CZN5"/>
<reference evidence="1 2" key="1">
    <citation type="submission" date="2014-04" db="EMBL/GenBank/DDBJ databases">
        <authorList>
            <consortium name="DOE Joint Genome Institute"/>
            <person name="Kuo A."/>
            <person name="Kohler A."/>
            <person name="Jargeat P."/>
            <person name="Nagy L.G."/>
            <person name="Floudas D."/>
            <person name="Copeland A."/>
            <person name="Barry K.W."/>
            <person name="Cichocki N."/>
            <person name="Veneault-Fourrey C."/>
            <person name="LaButti K."/>
            <person name="Lindquist E.A."/>
            <person name="Lipzen A."/>
            <person name="Lundell T."/>
            <person name="Morin E."/>
            <person name="Murat C."/>
            <person name="Sun H."/>
            <person name="Tunlid A."/>
            <person name="Henrissat B."/>
            <person name="Grigoriev I.V."/>
            <person name="Hibbett D.S."/>
            <person name="Martin F."/>
            <person name="Nordberg H.P."/>
            <person name="Cantor M.N."/>
            <person name="Hua S.X."/>
        </authorList>
    </citation>
    <scope>NUCLEOTIDE SEQUENCE [LARGE SCALE GENOMIC DNA]</scope>
    <source>
        <strain evidence="1 2">Ve08.2h10</strain>
    </source>
</reference>
<dbReference type="EMBL" id="KN827302">
    <property type="protein sequence ID" value="KIK76766.1"/>
    <property type="molecule type" value="Genomic_DNA"/>
</dbReference>
<proteinExistence type="predicted"/>
<dbReference type="OrthoDB" id="3056089at2759"/>